<dbReference type="PANTHER" id="PTHR42760:SF133">
    <property type="entry name" value="3-OXOACYL-[ACYL-CARRIER-PROTEIN] REDUCTASE"/>
    <property type="match status" value="1"/>
</dbReference>
<dbReference type="STRING" id="989370.AOQ71_21630"/>
<evidence type="ECO:0000256" key="1">
    <source>
        <dbReference type="ARBA" id="ARBA00006484"/>
    </source>
</evidence>
<dbReference type="PRINTS" id="PR00081">
    <property type="entry name" value="GDHRDH"/>
</dbReference>
<protein>
    <recommendedName>
        <fullName evidence="5">3-oxoacyl-ACP reductase</fullName>
    </recommendedName>
</protein>
<dbReference type="PANTHER" id="PTHR42760">
    <property type="entry name" value="SHORT-CHAIN DEHYDROGENASES/REDUCTASES FAMILY MEMBER"/>
    <property type="match status" value="1"/>
</dbReference>
<evidence type="ECO:0000313" key="4">
    <source>
        <dbReference type="Proteomes" id="UP000051936"/>
    </source>
</evidence>
<dbReference type="SUPFAM" id="SSF51735">
    <property type="entry name" value="NAD(P)-binding Rossmann-fold domains"/>
    <property type="match status" value="1"/>
</dbReference>
<organism evidence="3 4">
    <name type="scientific">Bradyrhizobium manausense</name>
    <dbReference type="NCBI Taxonomy" id="989370"/>
    <lineage>
        <taxon>Bacteria</taxon>
        <taxon>Pseudomonadati</taxon>
        <taxon>Pseudomonadota</taxon>
        <taxon>Alphaproteobacteria</taxon>
        <taxon>Hyphomicrobiales</taxon>
        <taxon>Nitrobacteraceae</taxon>
        <taxon>Bradyrhizobium</taxon>
    </lineage>
</organism>
<dbReference type="PRINTS" id="PR00080">
    <property type="entry name" value="SDRFAMILY"/>
</dbReference>
<proteinExistence type="inferred from homology"/>
<dbReference type="Gene3D" id="3.40.50.720">
    <property type="entry name" value="NAD(P)-binding Rossmann-like Domain"/>
    <property type="match status" value="1"/>
</dbReference>
<dbReference type="FunFam" id="3.40.50.720:FF:000084">
    <property type="entry name" value="Short-chain dehydrogenase reductase"/>
    <property type="match status" value="1"/>
</dbReference>
<reference evidence="3 4" key="1">
    <citation type="submission" date="2015-09" db="EMBL/GenBank/DDBJ databases">
        <title>Draft Genome Sequence of Bradyrhizobium manausense Strain BR 3351T, a Novel Symbiotic Nitrogen-Fixing Alphaproteobacterium Isolated from Brazilian Amazon Rain Forest.</title>
        <authorList>
            <person name="De Araujo J.L."/>
            <person name="Zilli J.E."/>
        </authorList>
    </citation>
    <scope>NUCLEOTIDE SEQUENCE [LARGE SCALE GENOMIC DNA]</scope>
    <source>
        <strain evidence="3 4">BR3351</strain>
    </source>
</reference>
<evidence type="ECO:0008006" key="5">
    <source>
        <dbReference type="Google" id="ProtNLM"/>
    </source>
</evidence>
<comment type="caution">
    <text evidence="3">The sequence shown here is derived from an EMBL/GenBank/DDBJ whole genome shotgun (WGS) entry which is preliminary data.</text>
</comment>
<comment type="similarity">
    <text evidence="1">Belongs to the short-chain dehydrogenases/reductases (SDR) family.</text>
</comment>
<evidence type="ECO:0000313" key="3">
    <source>
        <dbReference type="EMBL" id="KRQ08985.1"/>
    </source>
</evidence>
<dbReference type="InterPro" id="IPR002347">
    <property type="entry name" value="SDR_fam"/>
</dbReference>
<dbReference type="PROSITE" id="PS00061">
    <property type="entry name" value="ADH_SHORT"/>
    <property type="match status" value="1"/>
</dbReference>
<accession>A0A0R3DGB7</accession>
<dbReference type="OrthoDB" id="9803333at2"/>
<sequence length="250" mass="26370">MSDHKRKVALVTGAGRGIGKATVLVLARRGFDVAVHDIDATTAAETAALVRELGVEAESYAADVSDSEAMRDVVAAIEHRFGQIDVLINNAGIASDRCPIEQVTEAMFQRSIGVHVGGTVWTTQAVAPGMKRRNSGSIVNLSSIQALVGWTEGATYNAAKGAILALSKGWAKELAPWNIRVNVVAPGHTETEMTARNDPPELRAAKAKTIPLGRYGQPHEMGEAIAFLASDEASFITGQVLSPNGGFVIT</sequence>
<dbReference type="InterPro" id="IPR020904">
    <property type="entry name" value="Sc_DH/Rdtase_CS"/>
</dbReference>
<evidence type="ECO:0000256" key="2">
    <source>
        <dbReference type="ARBA" id="ARBA00023002"/>
    </source>
</evidence>
<dbReference type="GO" id="GO:0016616">
    <property type="term" value="F:oxidoreductase activity, acting on the CH-OH group of donors, NAD or NADP as acceptor"/>
    <property type="evidence" value="ECO:0007669"/>
    <property type="project" value="TreeGrafter"/>
</dbReference>
<dbReference type="EMBL" id="LJYG01000091">
    <property type="protein sequence ID" value="KRQ08985.1"/>
    <property type="molecule type" value="Genomic_DNA"/>
</dbReference>
<dbReference type="InterPro" id="IPR036291">
    <property type="entry name" value="NAD(P)-bd_dom_sf"/>
</dbReference>
<dbReference type="Proteomes" id="UP000051936">
    <property type="component" value="Unassembled WGS sequence"/>
</dbReference>
<keyword evidence="4" id="KW-1185">Reference proteome</keyword>
<dbReference type="RefSeq" id="WP_057750676.1">
    <property type="nucleotide sequence ID" value="NZ_LJYG01000091.1"/>
</dbReference>
<name>A0A0R3DGB7_9BRAD</name>
<dbReference type="Pfam" id="PF13561">
    <property type="entry name" value="adh_short_C2"/>
    <property type="match status" value="1"/>
</dbReference>
<keyword evidence="2" id="KW-0560">Oxidoreductase</keyword>
<gene>
    <name evidence="3" type="ORF">AOQ71_21630</name>
</gene>
<dbReference type="AlphaFoldDB" id="A0A0R3DGB7"/>
<dbReference type="NCBIfam" id="NF005559">
    <property type="entry name" value="PRK07231.1"/>
    <property type="match status" value="1"/>
</dbReference>